<gene>
    <name evidence="1" type="ORF">BCR42DRAFT_404601</name>
</gene>
<accession>A0A1X2IWD0</accession>
<evidence type="ECO:0000313" key="1">
    <source>
        <dbReference type="EMBL" id="ORZ23369.1"/>
    </source>
</evidence>
<organism evidence="1 2">
    <name type="scientific">Absidia repens</name>
    <dbReference type="NCBI Taxonomy" id="90262"/>
    <lineage>
        <taxon>Eukaryota</taxon>
        <taxon>Fungi</taxon>
        <taxon>Fungi incertae sedis</taxon>
        <taxon>Mucoromycota</taxon>
        <taxon>Mucoromycotina</taxon>
        <taxon>Mucoromycetes</taxon>
        <taxon>Mucorales</taxon>
        <taxon>Cunninghamellaceae</taxon>
        <taxon>Absidia</taxon>
    </lineage>
</organism>
<dbReference type="Proteomes" id="UP000193560">
    <property type="component" value="Unassembled WGS sequence"/>
</dbReference>
<name>A0A1X2IWD0_9FUNG</name>
<proteinExistence type="predicted"/>
<protein>
    <submittedName>
        <fullName evidence="1">Uncharacterized protein</fullName>
    </submittedName>
</protein>
<dbReference type="AlphaFoldDB" id="A0A1X2IWD0"/>
<comment type="caution">
    <text evidence="1">The sequence shown here is derived from an EMBL/GenBank/DDBJ whole genome shotgun (WGS) entry which is preliminary data.</text>
</comment>
<keyword evidence="2" id="KW-1185">Reference proteome</keyword>
<evidence type="ECO:0000313" key="2">
    <source>
        <dbReference type="Proteomes" id="UP000193560"/>
    </source>
</evidence>
<sequence length="86" mass="10201">MDLTIQVSSQFFKSFSWMNINSFWGRGCVTLGFFGTIKKNTDLSKSTMTFLFPFHSSYHHHLFYSHFYRTILHSNLIVCFIIYTIN</sequence>
<dbReference type="EMBL" id="MCGE01000003">
    <property type="protein sequence ID" value="ORZ23369.1"/>
    <property type="molecule type" value="Genomic_DNA"/>
</dbReference>
<reference evidence="1 2" key="1">
    <citation type="submission" date="2016-07" db="EMBL/GenBank/DDBJ databases">
        <title>Pervasive Adenine N6-methylation of Active Genes in Fungi.</title>
        <authorList>
            <consortium name="DOE Joint Genome Institute"/>
            <person name="Mondo S.J."/>
            <person name="Dannebaum R.O."/>
            <person name="Kuo R.C."/>
            <person name="Labutti K."/>
            <person name="Haridas S."/>
            <person name="Kuo A."/>
            <person name="Salamov A."/>
            <person name="Ahrendt S.R."/>
            <person name="Lipzen A."/>
            <person name="Sullivan W."/>
            <person name="Andreopoulos W.B."/>
            <person name="Clum A."/>
            <person name="Lindquist E."/>
            <person name="Daum C."/>
            <person name="Ramamoorthy G.K."/>
            <person name="Gryganskyi A."/>
            <person name="Culley D."/>
            <person name="Magnuson J.K."/>
            <person name="James T.Y."/>
            <person name="O'Malley M.A."/>
            <person name="Stajich J.E."/>
            <person name="Spatafora J.W."/>
            <person name="Visel A."/>
            <person name="Grigoriev I.V."/>
        </authorList>
    </citation>
    <scope>NUCLEOTIDE SEQUENCE [LARGE SCALE GENOMIC DNA]</scope>
    <source>
        <strain evidence="1 2">NRRL 1336</strain>
    </source>
</reference>